<dbReference type="EMBL" id="LR031570">
    <property type="protein sequence ID" value="VDC71972.1"/>
    <property type="molecule type" value="Genomic_DNA"/>
</dbReference>
<name>A0A3P5YW18_BRACM</name>
<reference evidence="2" key="1">
    <citation type="submission" date="2018-11" db="EMBL/GenBank/DDBJ databases">
        <authorList>
            <consortium name="Genoscope - CEA"/>
            <person name="William W."/>
        </authorList>
    </citation>
    <scope>NUCLEOTIDE SEQUENCE</scope>
</reference>
<dbReference type="EMBL" id="LS974621">
    <property type="protein sequence ID" value="CAG7876884.1"/>
    <property type="molecule type" value="Genomic_DNA"/>
</dbReference>
<organism evidence="2">
    <name type="scientific">Brassica campestris</name>
    <name type="common">Field mustard</name>
    <dbReference type="NCBI Taxonomy" id="3711"/>
    <lineage>
        <taxon>Eukaryota</taxon>
        <taxon>Viridiplantae</taxon>
        <taxon>Streptophyta</taxon>
        <taxon>Embryophyta</taxon>
        <taxon>Tracheophyta</taxon>
        <taxon>Spermatophyta</taxon>
        <taxon>Magnoliopsida</taxon>
        <taxon>eudicotyledons</taxon>
        <taxon>Gunneridae</taxon>
        <taxon>Pentapetalae</taxon>
        <taxon>rosids</taxon>
        <taxon>malvids</taxon>
        <taxon>Brassicales</taxon>
        <taxon>Brassicaceae</taxon>
        <taxon>Brassiceae</taxon>
        <taxon>Brassica</taxon>
    </lineage>
</organism>
<protein>
    <submittedName>
        <fullName evidence="1">Uncharacterized protein</fullName>
    </submittedName>
</protein>
<gene>
    <name evidence="2" type="ORF">BRAA05T21686Z</name>
    <name evidence="1" type="ORF">BRAPAZ1V2_A05P34050.2</name>
</gene>
<accession>A0A3P5YW18</accession>
<dbReference type="Proteomes" id="UP000694005">
    <property type="component" value="Chromosome A05"/>
</dbReference>
<proteinExistence type="predicted"/>
<evidence type="ECO:0000313" key="2">
    <source>
        <dbReference type="EMBL" id="VDC71972.1"/>
    </source>
</evidence>
<evidence type="ECO:0000313" key="1">
    <source>
        <dbReference type="EMBL" id="CAG7876884.1"/>
    </source>
</evidence>
<dbReference type="AlphaFoldDB" id="A0A3P5YW18"/>
<dbReference type="Gramene" id="A05p34050.2_BraZ1">
    <property type="protein sequence ID" value="A05p34050.2_BraZ1.CDS"/>
    <property type="gene ID" value="A05g34050.2_BraZ1"/>
</dbReference>
<sequence length="91" mass="10556">MNNDKRQVRGSGITVIWYWNNNNGLKYDTTHNNNNFEAAHNNSSSNRFQLVFDSPPFDMASFDYRDDMPMPGVVGTMDGMQQKQQDVSIWF</sequence>